<dbReference type="CDD" id="cd05403">
    <property type="entry name" value="NT_KNTase_like"/>
    <property type="match status" value="1"/>
</dbReference>
<dbReference type="Gene3D" id="3.30.460.10">
    <property type="entry name" value="Beta Polymerase, domain 2"/>
    <property type="match status" value="1"/>
</dbReference>
<accession>A0ABP4C8P8</accession>
<protein>
    <recommendedName>
        <fullName evidence="1">Polymerase beta nucleotidyltransferase domain-containing protein</fullName>
    </recommendedName>
</protein>
<gene>
    <name evidence="2" type="ORF">GCM10009554_80280</name>
</gene>
<evidence type="ECO:0000313" key="2">
    <source>
        <dbReference type="EMBL" id="GAA0962450.1"/>
    </source>
</evidence>
<name>A0ABP4C8P8_9ACTN</name>
<evidence type="ECO:0000313" key="3">
    <source>
        <dbReference type="Proteomes" id="UP001500542"/>
    </source>
</evidence>
<dbReference type="InterPro" id="IPR036390">
    <property type="entry name" value="WH_DNA-bd_sf"/>
</dbReference>
<dbReference type="Pfam" id="PF18765">
    <property type="entry name" value="Polbeta"/>
    <property type="match status" value="1"/>
</dbReference>
<comment type="caution">
    <text evidence="2">The sequence shown here is derived from an EMBL/GenBank/DDBJ whole genome shotgun (WGS) entry which is preliminary data.</text>
</comment>
<dbReference type="PANTHER" id="PTHR43449:SF3">
    <property type="entry name" value="POLYMERASE NUCLEOTIDYL TRANSFERASE DOMAIN-CONTAINING PROTEIN"/>
    <property type="match status" value="1"/>
</dbReference>
<dbReference type="SUPFAM" id="SSF81301">
    <property type="entry name" value="Nucleotidyltransferase"/>
    <property type="match status" value="1"/>
</dbReference>
<reference evidence="3" key="1">
    <citation type="journal article" date="2019" name="Int. J. Syst. Evol. Microbiol.">
        <title>The Global Catalogue of Microorganisms (GCM) 10K type strain sequencing project: providing services to taxonomists for standard genome sequencing and annotation.</title>
        <authorList>
            <consortium name="The Broad Institute Genomics Platform"/>
            <consortium name="The Broad Institute Genome Sequencing Center for Infectious Disease"/>
            <person name="Wu L."/>
            <person name="Ma J."/>
        </authorList>
    </citation>
    <scope>NUCLEOTIDE SEQUENCE [LARGE SCALE GENOMIC DNA]</scope>
    <source>
        <strain evidence="3">JCM 10977</strain>
    </source>
</reference>
<dbReference type="Proteomes" id="UP001500542">
    <property type="component" value="Unassembled WGS sequence"/>
</dbReference>
<organism evidence="2 3">
    <name type="scientific">Kribbella koreensis</name>
    <dbReference type="NCBI Taxonomy" id="57909"/>
    <lineage>
        <taxon>Bacteria</taxon>
        <taxon>Bacillati</taxon>
        <taxon>Actinomycetota</taxon>
        <taxon>Actinomycetes</taxon>
        <taxon>Propionibacteriales</taxon>
        <taxon>Kribbellaceae</taxon>
        <taxon>Kribbella</taxon>
    </lineage>
</organism>
<dbReference type="EMBL" id="BAAAHK010000024">
    <property type="protein sequence ID" value="GAA0962450.1"/>
    <property type="molecule type" value="Genomic_DNA"/>
</dbReference>
<dbReference type="InterPro" id="IPR041633">
    <property type="entry name" value="Polbeta"/>
</dbReference>
<feature type="domain" description="Polymerase beta nucleotidyltransferase" evidence="1">
    <location>
        <begin position="116"/>
        <end position="197"/>
    </location>
</feature>
<dbReference type="InterPro" id="IPR043519">
    <property type="entry name" value="NT_sf"/>
</dbReference>
<evidence type="ECO:0000259" key="1">
    <source>
        <dbReference type="Pfam" id="PF18765"/>
    </source>
</evidence>
<dbReference type="SUPFAM" id="SSF46785">
    <property type="entry name" value="Winged helix' DNA-binding domain"/>
    <property type="match status" value="1"/>
</dbReference>
<sequence length="208" mass="22185">MAQQSYDWYFGHMFFNEPFGGVIPGASGAVLAVLLRTDTPLTGRQIHGLLSDDYGLWAVQQALKSLTKLGVVETQTIGRANVHTINEEHASVAPLRTLLDPLAALREAVSAVIDADVQAVLIFGSLARGEATPDSDIDLAVIASSAWDHRAELEDIVRTRLGNGCDVLVLTEADFHRLAASGEPVVSDILRDGVALIGTKPRVQHGAA</sequence>
<dbReference type="PANTHER" id="PTHR43449">
    <property type="entry name" value="NUCLEOTIDYLTRANSFERASE"/>
    <property type="match status" value="1"/>
</dbReference>
<keyword evidence="3" id="KW-1185">Reference proteome</keyword>
<proteinExistence type="predicted"/>